<dbReference type="InterPro" id="IPR011042">
    <property type="entry name" value="6-blade_b-propeller_TolB-like"/>
</dbReference>
<keyword evidence="4" id="KW-1185">Reference proteome</keyword>
<name>A0A4U3KTK2_9BACT</name>
<sequence>MANYSPSGDSILAPGATLQLISDQFAFTEGAAVDKEGNVFFTDQPNNKIWKYSTDGKLSVFMDSAGRSNGMYFDNNDNLVTCADEHDQVWSITKDGKVSVLVTDFKGHRLNGPNDLWIDAKGGMYLTDPYYQRDYWDRTHPDSALGGEHLYYLHPDHLTLTIVDDNIVKPNGVVGTPDGKQLYGVDIGAALIYRYDINEDGSLSNRQLFVKQLADGIMLDDRGNLYCAGNGVTVYNKEGKQIAHIEVPEKWTANLCFGGKDKNILYITASKSFYAIPTLVKGVE</sequence>
<dbReference type="SUPFAM" id="SSF63829">
    <property type="entry name" value="Calcium-dependent phosphotriesterase"/>
    <property type="match status" value="1"/>
</dbReference>
<dbReference type="PANTHER" id="PTHR47572:SF4">
    <property type="entry name" value="LACTONASE DRP35"/>
    <property type="match status" value="1"/>
</dbReference>
<dbReference type="RefSeq" id="WP_137263450.1">
    <property type="nucleotide sequence ID" value="NZ_SZQL01000019.1"/>
</dbReference>
<dbReference type="InterPro" id="IPR051262">
    <property type="entry name" value="SMP-30/CGR1_Lactonase"/>
</dbReference>
<evidence type="ECO:0000259" key="2">
    <source>
        <dbReference type="Pfam" id="PF08450"/>
    </source>
</evidence>
<dbReference type="InterPro" id="IPR013658">
    <property type="entry name" value="SGL"/>
</dbReference>
<dbReference type="OrthoDB" id="241638at2"/>
<dbReference type="GO" id="GO:0016787">
    <property type="term" value="F:hydrolase activity"/>
    <property type="evidence" value="ECO:0007669"/>
    <property type="project" value="UniProtKB-KW"/>
</dbReference>
<dbReference type="AlphaFoldDB" id="A0A4U3KTK2"/>
<accession>A0A4U3KTK2</accession>
<comment type="caution">
    <text evidence="3">The sequence shown here is derived from an EMBL/GenBank/DDBJ whole genome shotgun (WGS) entry which is preliminary data.</text>
</comment>
<gene>
    <name evidence="3" type="ORF">FC093_19290</name>
</gene>
<dbReference type="Proteomes" id="UP000305848">
    <property type="component" value="Unassembled WGS sequence"/>
</dbReference>
<dbReference type="Pfam" id="PF08450">
    <property type="entry name" value="SGL"/>
    <property type="match status" value="1"/>
</dbReference>
<dbReference type="EMBL" id="SZQL01000019">
    <property type="protein sequence ID" value="TKK65681.1"/>
    <property type="molecule type" value="Genomic_DNA"/>
</dbReference>
<dbReference type="PANTHER" id="PTHR47572">
    <property type="entry name" value="LIPOPROTEIN-RELATED"/>
    <property type="match status" value="1"/>
</dbReference>
<feature type="domain" description="SMP-30/Gluconolactonase/LRE-like region" evidence="2">
    <location>
        <begin position="27"/>
        <end position="270"/>
    </location>
</feature>
<evidence type="ECO:0000313" key="3">
    <source>
        <dbReference type="EMBL" id="TKK65681.1"/>
    </source>
</evidence>
<proteinExistence type="predicted"/>
<dbReference type="Gene3D" id="2.120.10.30">
    <property type="entry name" value="TolB, C-terminal domain"/>
    <property type="match status" value="1"/>
</dbReference>
<keyword evidence="1" id="KW-0378">Hydrolase</keyword>
<organism evidence="3 4">
    <name type="scientific">Ilyomonas limi</name>
    <dbReference type="NCBI Taxonomy" id="2575867"/>
    <lineage>
        <taxon>Bacteria</taxon>
        <taxon>Pseudomonadati</taxon>
        <taxon>Bacteroidota</taxon>
        <taxon>Chitinophagia</taxon>
        <taxon>Chitinophagales</taxon>
        <taxon>Chitinophagaceae</taxon>
        <taxon>Ilyomonas</taxon>
    </lineage>
</organism>
<protein>
    <submittedName>
        <fullName evidence="3">SMP-30/gluconolactonase/LRE family protein</fullName>
    </submittedName>
</protein>
<reference evidence="3 4" key="1">
    <citation type="submission" date="2019-05" db="EMBL/GenBank/DDBJ databases">
        <title>Panacibacter sp. strain 17mud1-8 Genome sequencing and assembly.</title>
        <authorList>
            <person name="Chhetri G."/>
        </authorList>
    </citation>
    <scope>NUCLEOTIDE SEQUENCE [LARGE SCALE GENOMIC DNA]</scope>
    <source>
        <strain evidence="3 4">17mud1-8</strain>
    </source>
</reference>
<evidence type="ECO:0000256" key="1">
    <source>
        <dbReference type="ARBA" id="ARBA00022801"/>
    </source>
</evidence>
<evidence type="ECO:0000313" key="4">
    <source>
        <dbReference type="Proteomes" id="UP000305848"/>
    </source>
</evidence>